<evidence type="ECO:0000313" key="3">
    <source>
        <dbReference type="Proteomes" id="UP000648722"/>
    </source>
</evidence>
<dbReference type="Proteomes" id="UP000648722">
    <property type="component" value="Unassembled WGS sequence"/>
</dbReference>
<reference evidence="3" key="1">
    <citation type="journal article" date="2019" name="Int. J. Syst. Evol. Microbiol.">
        <title>The Global Catalogue of Microorganisms (GCM) 10K type strain sequencing project: providing services to taxonomists for standard genome sequencing and annotation.</title>
        <authorList>
            <consortium name="The Broad Institute Genomics Platform"/>
            <consortium name="The Broad Institute Genome Sequencing Center for Infectious Disease"/>
            <person name="Wu L."/>
            <person name="Ma J."/>
        </authorList>
    </citation>
    <scope>NUCLEOTIDE SEQUENCE [LARGE SCALE GENOMIC DNA]</scope>
    <source>
        <strain evidence="3">CGMCC 1.12766</strain>
    </source>
</reference>
<name>A0ABQ1XHP1_9PROT</name>
<keyword evidence="3" id="KW-1185">Reference proteome</keyword>
<organism evidence="2 3">
    <name type="scientific">Glycocaulis albus</name>
    <dbReference type="NCBI Taxonomy" id="1382801"/>
    <lineage>
        <taxon>Bacteria</taxon>
        <taxon>Pseudomonadati</taxon>
        <taxon>Pseudomonadota</taxon>
        <taxon>Alphaproteobacteria</taxon>
        <taxon>Maricaulales</taxon>
        <taxon>Maricaulaceae</taxon>
        <taxon>Glycocaulis</taxon>
    </lineage>
</organism>
<protein>
    <submittedName>
        <fullName evidence="2">Uncharacterized protein</fullName>
    </submittedName>
</protein>
<gene>
    <name evidence="2" type="ORF">GCM10007420_06570</name>
</gene>
<comment type="caution">
    <text evidence="2">The sequence shown here is derived from an EMBL/GenBank/DDBJ whole genome shotgun (WGS) entry which is preliminary data.</text>
</comment>
<evidence type="ECO:0000313" key="2">
    <source>
        <dbReference type="EMBL" id="GGG93773.1"/>
    </source>
</evidence>
<accession>A0ABQ1XHP1</accession>
<evidence type="ECO:0000256" key="1">
    <source>
        <dbReference type="SAM" id="MobiDB-lite"/>
    </source>
</evidence>
<sequence>MGHAQIGRAAHKRAHRLYALPVAHGSRQAAQRRPAPVSVHDDGNMARHRILAAGIS</sequence>
<proteinExistence type="predicted"/>
<feature type="region of interest" description="Disordered" evidence="1">
    <location>
        <begin position="22"/>
        <end position="43"/>
    </location>
</feature>
<dbReference type="EMBL" id="BMFS01000002">
    <property type="protein sequence ID" value="GGG93773.1"/>
    <property type="molecule type" value="Genomic_DNA"/>
</dbReference>